<gene>
    <name evidence="9" type="ORF">GJ699_15840</name>
</gene>
<keyword evidence="4 8" id="KW-0732">Signal</keyword>
<keyword evidence="3" id="KW-0479">Metal-binding</keyword>
<feature type="signal peptide" evidence="8">
    <location>
        <begin position="1"/>
        <end position="26"/>
    </location>
</feature>
<dbReference type="PANTHER" id="PTHR33938">
    <property type="entry name" value="FERULOYL ESTERASE B-RELATED"/>
    <property type="match status" value="1"/>
</dbReference>
<dbReference type="Gene3D" id="3.40.50.1820">
    <property type="entry name" value="alpha/beta hydrolase"/>
    <property type="match status" value="1"/>
</dbReference>
<dbReference type="EMBL" id="WKJK01000007">
    <property type="protein sequence ID" value="MRW91464.1"/>
    <property type="molecule type" value="Genomic_DNA"/>
</dbReference>
<proteinExistence type="inferred from homology"/>
<evidence type="ECO:0000256" key="3">
    <source>
        <dbReference type="ARBA" id="ARBA00022723"/>
    </source>
</evidence>
<protein>
    <submittedName>
        <fullName evidence="9">Tannase/feruloyl esterase family alpha/beta hydrolase</fullName>
    </submittedName>
</protein>
<evidence type="ECO:0000313" key="10">
    <source>
        <dbReference type="Proteomes" id="UP000433309"/>
    </source>
</evidence>
<comment type="similarity">
    <text evidence="1">Belongs to the tannase family.</text>
</comment>
<dbReference type="PANTHER" id="PTHR33938:SF15">
    <property type="entry name" value="FERULOYL ESTERASE B-RELATED"/>
    <property type="match status" value="1"/>
</dbReference>
<keyword evidence="7" id="KW-1015">Disulfide bond</keyword>
<sequence length="535" mass="56744">MKTPPSTMFARALGLLALTLATTGHAATPTAPTAPAASCAALAKLALPDVTITLAQPVAAGQAPAPQGEGAFLGKFSGMGVAGLTRPARNPAFCRVAGSIRPSADSDIKFEVWLPQKGWNGKFMAAGNFGWGGALMLAAMPDALSQGYAVASTDTGHDSGTDDGKGGRFALGHPEKLIDYAYRADHLMTVHAKAIIKAFYGHGPKYSYWVGCSLGGLEGLVEAQRYPEDYDGIVVGAPPNTLVNFNAAQLWPGWLVRQNPALNMTKAKFEMVSKAVLQACAGPVGRQQGFVDAPEQCGFEPRQLLCKGEETADCLTAGQVQLMEQIYRGPVNPRTGEVIFPGPAKGSEAELFVFAGDKPFANALDLFRYAAFEDVNWDGTQIDWDRDIAQASAKVGALFSVDANLQPFFARGGKLLLYIGWNDYHNPAELVDYYHALRRNGGQDGVRLFTLPGVGHCFGGAGCDTFDKLGAIDDWVSARKPPLRLTASKVVNGRIARTRPICAYQAVAKYKGSGDINDASSFICAAAEEKGNTGS</sequence>
<keyword evidence="6" id="KW-0106">Calcium</keyword>
<dbReference type="AlphaFoldDB" id="A0A6I2L3P0"/>
<comment type="caution">
    <text evidence="9">The sequence shown here is derived from an EMBL/GenBank/DDBJ whole genome shotgun (WGS) entry which is preliminary data.</text>
</comment>
<dbReference type="SUPFAM" id="SSF53474">
    <property type="entry name" value="alpha/beta-Hydrolases"/>
    <property type="match status" value="1"/>
</dbReference>
<keyword evidence="2" id="KW-0719">Serine esterase</keyword>
<evidence type="ECO:0000256" key="5">
    <source>
        <dbReference type="ARBA" id="ARBA00022801"/>
    </source>
</evidence>
<evidence type="ECO:0000256" key="6">
    <source>
        <dbReference type="ARBA" id="ARBA00022837"/>
    </source>
</evidence>
<evidence type="ECO:0000256" key="2">
    <source>
        <dbReference type="ARBA" id="ARBA00022487"/>
    </source>
</evidence>
<reference evidence="9 10" key="1">
    <citation type="submission" date="2019-11" db="EMBL/GenBank/DDBJ databases">
        <title>Novel species isolated from a subtropical stream in China.</title>
        <authorList>
            <person name="Lu H."/>
        </authorList>
    </citation>
    <scope>NUCLEOTIDE SEQUENCE [LARGE SCALE GENOMIC DNA]</scope>
    <source>
        <strain evidence="9 10">FT80W</strain>
    </source>
</reference>
<dbReference type="RefSeq" id="WP_154377869.1">
    <property type="nucleotide sequence ID" value="NZ_WKJK01000007.1"/>
</dbReference>
<feature type="chain" id="PRO_5026003679" evidence="8">
    <location>
        <begin position="27"/>
        <end position="535"/>
    </location>
</feature>
<dbReference type="Pfam" id="PF07519">
    <property type="entry name" value="Tannase"/>
    <property type="match status" value="1"/>
</dbReference>
<dbReference type="GO" id="GO:0046872">
    <property type="term" value="F:metal ion binding"/>
    <property type="evidence" value="ECO:0007669"/>
    <property type="project" value="UniProtKB-KW"/>
</dbReference>
<dbReference type="Proteomes" id="UP000433309">
    <property type="component" value="Unassembled WGS sequence"/>
</dbReference>
<evidence type="ECO:0000256" key="7">
    <source>
        <dbReference type="ARBA" id="ARBA00023157"/>
    </source>
</evidence>
<keyword evidence="10" id="KW-1185">Reference proteome</keyword>
<organism evidence="9 10">
    <name type="scientific">Duganella guangzhouensis</name>
    <dbReference type="NCBI Taxonomy" id="2666084"/>
    <lineage>
        <taxon>Bacteria</taxon>
        <taxon>Pseudomonadati</taxon>
        <taxon>Pseudomonadota</taxon>
        <taxon>Betaproteobacteria</taxon>
        <taxon>Burkholderiales</taxon>
        <taxon>Oxalobacteraceae</taxon>
        <taxon>Telluria group</taxon>
        <taxon>Duganella</taxon>
    </lineage>
</organism>
<evidence type="ECO:0000256" key="4">
    <source>
        <dbReference type="ARBA" id="ARBA00022729"/>
    </source>
</evidence>
<evidence type="ECO:0000313" key="9">
    <source>
        <dbReference type="EMBL" id="MRW91464.1"/>
    </source>
</evidence>
<evidence type="ECO:0000256" key="1">
    <source>
        <dbReference type="ARBA" id="ARBA00006249"/>
    </source>
</evidence>
<accession>A0A6I2L3P0</accession>
<dbReference type="InterPro" id="IPR011118">
    <property type="entry name" value="Tannase/feruloyl_esterase"/>
</dbReference>
<name>A0A6I2L3P0_9BURK</name>
<keyword evidence="5 9" id="KW-0378">Hydrolase</keyword>
<dbReference type="GO" id="GO:0052689">
    <property type="term" value="F:carboxylic ester hydrolase activity"/>
    <property type="evidence" value="ECO:0007669"/>
    <property type="project" value="UniProtKB-KW"/>
</dbReference>
<evidence type="ECO:0000256" key="8">
    <source>
        <dbReference type="SAM" id="SignalP"/>
    </source>
</evidence>
<dbReference type="InterPro" id="IPR029058">
    <property type="entry name" value="AB_hydrolase_fold"/>
</dbReference>